<feature type="domain" description="D-isomer specific 2-hydroxyacid dehydrogenase NAD-binding" evidence="3">
    <location>
        <begin position="117"/>
        <end position="284"/>
    </location>
</feature>
<dbReference type="Gene3D" id="3.40.50.720">
    <property type="entry name" value="NAD(P)-binding Rossmann-like Domain"/>
    <property type="match status" value="2"/>
</dbReference>
<evidence type="ECO:0000259" key="3">
    <source>
        <dbReference type="Pfam" id="PF02826"/>
    </source>
</evidence>
<dbReference type="Proteomes" id="UP000478740">
    <property type="component" value="Unassembled WGS sequence"/>
</dbReference>
<evidence type="ECO:0000313" key="4">
    <source>
        <dbReference type="EMBL" id="MTH65424.1"/>
    </source>
</evidence>
<keyword evidence="5" id="KW-1185">Reference proteome</keyword>
<dbReference type="InterPro" id="IPR006140">
    <property type="entry name" value="D-isomer_DH_NAD-bd"/>
</dbReference>
<keyword evidence="1" id="KW-0560">Oxidoreductase</keyword>
<name>A0A6L6J3X6_9RHOB</name>
<proteinExistence type="predicted"/>
<dbReference type="SUPFAM" id="SSF51735">
    <property type="entry name" value="NAD(P)-binding Rossmann-fold domains"/>
    <property type="match status" value="1"/>
</dbReference>
<keyword evidence="2" id="KW-0520">NAD</keyword>
<organism evidence="4 5">
    <name type="scientific">Paracoccus shanxieyensis</name>
    <dbReference type="NCBI Taxonomy" id="2675752"/>
    <lineage>
        <taxon>Bacteria</taxon>
        <taxon>Pseudomonadati</taxon>
        <taxon>Pseudomonadota</taxon>
        <taxon>Alphaproteobacteria</taxon>
        <taxon>Rhodobacterales</taxon>
        <taxon>Paracoccaceae</taxon>
        <taxon>Paracoccus</taxon>
    </lineage>
</organism>
<dbReference type="GO" id="GO:0051287">
    <property type="term" value="F:NAD binding"/>
    <property type="evidence" value="ECO:0007669"/>
    <property type="project" value="InterPro"/>
</dbReference>
<sequence>MHLMTATPPAPVIACNLDPEQAARLRAHPARPVVLEYAEGDVPWNVPPKAEVLMTFARGWRGAPAKRPEGWPGNLKWMQIAAAGIDAFPDWAFDVPLVSTGRGISADAIAEYVLAAIFAHEKGFFDQYPLRDAAGWAQRPLGSVAGKRLGLAGFGAIGARTAELAAALGMQIAAVTRSATVAPHIRQYPTLAQMIAETDHLVLAVPLTAATRGMLNADILAHAKPGLHVINVCRGEVVDDDALWQAIETGQVAAATLDVTSPEPLPPGHRFYTHPRIRVTPHISWTSDDNADRMAAKLARNLDAWLQGQPPEDVLPKGREY</sequence>
<evidence type="ECO:0000313" key="5">
    <source>
        <dbReference type="Proteomes" id="UP000478740"/>
    </source>
</evidence>
<dbReference type="Pfam" id="PF02826">
    <property type="entry name" value="2-Hacid_dh_C"/>
    <property type="match status" value="1"/>
</dbReference>
<evidence type="ECO:0000256" key="1">
    <source>
        <dbReference type="ARBA" id="ARBA00023002"/>
    </source>
</evidence>
<gene>
    <name evidence="4" type="ORF">GL284_14215</name>
</gene>
<evidence type="ECO:0000256" key="2">
    <source>
        <dbReference type="ARBA" id="ARBA00023027"/>
    </source>
</evidence>
<dbReference type="AlphaFoldDB" id="A0A6L6J3X6"/>
<dbReference type="GO" id="GO:0016491">
    <property type="term" value="F:oxidoreductase activity"/>
    <property type="evidence" value="ECO:0007669"/>
    <property type="project" value="UniProtKB-KW"/>
</dbReference>
<accession>A0A6L6J3X6</accession>
<comment type="caution">
    <text evidence="4">The sequence shown here is derived from an EMBL/GenBank/DDBJ whole genome shotgun (WGS) entry which is preliminary data.</text>
</comment>
<dbReference type="InterPro" id="IPR036291">
    <property type="entry name" value="NAD(P)-bd_dom_sf"/>
</dbReference>
<dbReference type="EMBL" id="WMII01000013">
    <property type="protein sequence ID" value="MTH65424.1"/>
    <property type="molecule type" value="Genomic_DNA"/>
</dbReference>
<dbReference type="PANTHER" id="PTHR43333">
    <property type="entry name" value="2-HACID_DH_C DOMAIN-CONTAINING PROTEIN"/>
    <property type="match status" value="1"/>
</dbReference>
<protein>
    <submittedName>
        <fullName evidence="4">Hydroxyacid dehydrogenase</fullName>
    </submittedName>
</protein>
<reference evidence="4 5" key="1">
    <citation type="submission" date="2019-11" db="EMBL/GenBank/DDBJ databases">
        <authorList>
            <person name="Dong K."/>
        </authorList>
    </citation>
    <scope>NUCLEOTIDE SEQUENCE [LARGE SCALE GENOMIC DNA]</scope>
    <source>
        <strain evidence="4 5">DK608</strain>
    </source>
</reference>
<dbReference type="PANTHER" id="PTHR43333:SF1">
    <property type="entry name" value="D-ISOMER SPECIFIC 2-HYDROXYACID DEHYDROGENASE NAD-BINDING DOMAIN-CONTAINING PROTEIN"/>
    <property type="match status" value="1"/>
</dbReference>